<evidence type="ECO:0000313" key="3">
    <source>
        <dbReference type="Proteomes" id="UP001066276"/>
    </source>
</evidence>
<evidence type="ECO:0000313" key="2">
    <source>
        <dbReference type="EMBL" id="KAJ1085101.1"/>
    </source>
</evidence>
<evidence type="ECO:0000256" key="1">
    <source>
        <dbReference type="SAM" id="MobiDB-lite"/>
    </source>
</evidence>
<organism evidence="2 3">
    <name type="scientific">Pleurodeles waltl</name>
    <name type="common">Iberian ribbed newt</name>
    <dbReference type="NCBI Taxonomy" id="8319"/>
    <lineage>
        <taxon>Eukaryota</taxon>
        <taxon>Metazoa</taxon>
        <taxon>Chordata</taxon>
        <taxon>Craniata</taxon>
        <taxon>Vertebrata</taxon>
        <taxon>Euteleostomi</taxon>
        <taxon>Amphibia</taxon>
        <taxon>Batrachia</taxon>
        <taxon>Caudata</taxon>
        <taxon>Salamandroidea</taxon>
        <taxon>Salamandridae</taxon>
        <taxon>Pleurodelinae</taxon>
        <taxon>Pleurodeles</taxon>
    </lineage>
</organism>
<reference evidence="2" key="1">
    <citation type="journal article" date="2022" name="bioRxiv">
        <title>Sequencing and chromosome-scale assembly of the giantPleurodeles waltlgenome.</title>
        <authorList>
            <person name="Brown T."/>
            <person name="Elewa A."/>
            <person name="Iarovenko S."/>
            <person name="Subramanian E."/>
            <person name="Araus A.J."/>
            <person name="Petzold A."/>
            <person name="Susuki M."/>
            <person name="Suzuki K.-i.T."/>
            <person name="Hayashi T."/>
            <person name="Toyoda A."/>
            <person name="Oliveira C."/>
            <person name="Osipova E."/>
            <person name="Leigh N.D."/>
            <person name="Simon A."/>
            <person name="Yun M.H."/>
        </authorList>
    </citation>
    <scope>NUCLEOTIDE SEQUENCE</scope>
    <source>
        <strain evidence="2">20211129_DDA</strain>
        <tissue evidence="2">Liver</tissue>
    </source>
</reference>
<sequence length="181" mass="20274">MLPTGVPVCLSPQCSRTGVKRAVEETVNITQRARPERQRRGPPTAFHVRFPPPPSSPVPQMADGFEVEYDLFCTAAANAIPAVYHSTTVQCLGCHRMNHGLKPLGARWHTRPGHQQAGRQRRASAEPMEYYYAAYRTGGRRVFRGQGLRALPMNEQISRRPVCSPHNTYLHNPCACRWADA</sequence>
<feature type="region of interest" description="Disordered" evidence="1">
    <location>
        <begin position="32"/>
        <end position="55"/>
    </location>
</feature>
<dbReference type="EMBL" id="JANPWB010000016">
    <property type="protein sequence ID" value="KAJ1085101.1"/>
    <property type="molecule type" value="Genomic_DNA"/>
</dbReference>
<comment type="caution">
    <text evidence="2">The sequence shown here is derived from an EMBL/GenBank/DDBJ whole genome shotgun (WGS) entry which is preliminary data.</text>
</comment>
<name>A0AAV7L044_PLEWA</name>
<dbReference type="AlphaFoldDB" id="A0AAV7L044"/>
<accession>A0AAV7L044</accession>
<protein>
    <submittedName>
        <fullName evidence="2">Uncharacterized protein</fullName>
    </submittedName>
</protein>
<dbReference type="Proteomes" id="UP001066276">
    <property type="component" value="Chromosome 12"/>
</dbReference>
<gene>
    <name evidence="2" type="ORF">NDU88_005234</name>
</gene>
<keyword evidence="3" id="KW-1185">Reference proteome</keyword>
<proteinExistence type="predicted"/>